<keyword evidence="2" id="KW-1185">Reference proteome</keyword>
<dbReference type="EMBL" id="QMDL01000003">
    <property type="protein sequence ID" value="RMJ02867.1"/>
    <property type="molecule type" value="Genomic_DNA"/>
</dbReference>
<dbReference type="AlphaFoldDB" id="A0A3M2RC56"/>
<gene>
    <name evidence="1" type="ORF">DOQ08_02331</name>
</gene>
<protein>
    <submittedName>
        <fullName evidence="1">Uncharacterized protein</fullName>
    </submittedName>
</protein>
<dbReference type="InterPro" id="IPR047742">
    <property type="entry name" value="PA4642-like"/>
</dbReference>
<name>A0A3M2RC56_9GAMM</name>
<evidence type="ECO:0000313" key="1">
    <source>
        <dbReference type="EMBL" id="RMJ02867.1"/>
    </source>
</evidence>
<organism evidence="1 2">
    <name type="scientific">Marinobacter litoralis</name>
    <dbReference type="NCBI Taxonomy" id="187981"/>
    <lineage>
        <taxon>Bacteria</taxon>
        <taxon>Pseudomonadati</taxon>
        <taxon>Pseudomonadota</taxon>
        <taxon>Gammaproteobacteria</taxon>
        <taxon>Pseudomonadales</taxon>
        <taxon>Marinobacteraceae</taxon>
        <taxon>Marinobacter</taxon>
    </lineage>
</organism>
<dbReference type="NCBIfam" id="NF038106">
    <property type="entry name" value="gamma_NF038106"/>
    <property type="match status" value="1"/>
</dbReference>
<sequence length="103" mass="11519">MSGPDKPKVLDEVWSDERVKSFLDLEPYDKTVQADHFVLLRAYEAMRAEDFERFVGFFVAAGRNLDATDEHGETMLDRISKHGRSGDYARALENAGAKAPAGN</sequence>
<accession>A0A3M2RC56</accession>
<dbReference type="RefSeq" id="WP_114335083.1">
    <property type="nucleotide sequence ID" value="NZ_QMDL01000003.1"/>
</dbReference>
<reference evidence="1 2" key="1">
    <citation type="submission" date="2018-08" db="EMBL/GenBank/DDBJ databases">
        <title>Whole Genome Sequence of the Moderate Halophilic Marine Bacterium Marinobacter litoralis Sw-45.</title>
        <authorList>
            <person name="Musa H."/>
        </authorList>
    </citation>
    <scope>NUCLEOTIDE SEQUENCE [LARGE SCALE GENOMIC DNA]</scope>
    <source>
        <strain evidence="1 2">Sw-45</strain>
    </source>
</reference>
<proteinExistence type="predicted"/>
<dbReference type="Proteomes" id="UP000265903">
    <property type="component" value="Unassembled WGS sequence"/>
</dbReference>
<evidence type="ECO:0000313" key="2">
    <source>
        <dbReference type="Proteomes" id="UP000265903"/>
    </source>
</evidence>
<dbReference type="OrthoDB" id="5736604at2"/>
<comment type="caution">
    <text evidence="1">The sequence shown here is derived from an EMBL/GenBank/DDBJ whole genome shotgun (WGS) entry which is preliminary data.</text>
</comment>